<keyword evidence="4" id="KW-0472">Membrane</keyword>
<dbReference type="InterPro" id="IPR036890">
    <property type="entry name" value="HATPase_C_sf"/>
</dbReference>
<proteinExistence type="predicted"/>
<dbReference type="Pfam" id="PF00512">
    <property type="entry name" value="HisKA"/>
    <property type="match status" value="1"/>
</dbReference>
<gene>
    <name evidence="6" type="ORF">LQ567_01740</name>
</gene>
<dbReference type="InterPro" id="IPR003594">
    <property type="entry name" value="HATPase_dom"/>
</dbReference>
<dbReference type="InterPro" id="IPR005467">
    <property type="entry name" value="His_kinase_dom"/>
</dbReference>
<accession>A0ABS8PKR6</accession>
<dbReference type="InterPro" id="IPR003661">
    <property type="entry name" value="HisK_dim/P_dom"/>
</dbReference>
<evidence type="ECO:0000313" key="7">
    <source>
        <dbReference type="Proteomes" id="UP001199816"/>
    </source>
</evidence>
<evidence type="ECO:0000259" key="5">
    <source>
        <dbReference type="PROSITE" id="PS50109"/>
    </source>
</evidence>
<dbReference type="Gene3D" id="3.30.565.10">
    <property type="entry name" value="Histidine kinase-like ATPase, C-terminal domain"/>
    <property type="match status" value="1"/>
</dbReference>
<dbReference type="InterPro" id="IPR015943">
    <property type="entry name" value="WD40/YVTN_repeat-like_dom_sf"/>
</dbReference>
<dbReference type="Gene3D" id="2.60.40.10">
    <property type="entry name" value="Immunoglobulins"/>
    <property type="match status" value="1"/>
</dbReference>
<dbReference type="SUPFAM" id="SSF55874">
    <property type="entry name" value="ATPase domain of HSP90 chaperone/DNA topoisomerase II/histidine kinase"/>
    <property type="match status" value="1"/>
</dbReference>
<dbReference type="RefSeq" id="WP_231002371.1">
    <property type="nucleotide sequence ID" value="NZ_JAJNEC010000003.1"/>
</dbReference>
<evidence type="ECO:0000256" key="2">
    <source>
        <dbReference type="ARBA" id="ARBA00012438"/>
    </source>
</evidence>
<dbReference type="InterPro" id="IPR013783">
    <property type="entry name" value="Ig-like_fold"/>
</dbReference>
<organism evidence="6 7">
    <name type="scientific">Niabella pedocola</name>
    <dbReference type="NCBI Taxonomy" id="1752077"/>
    <lineage>
        <taxon>Bacteria</taxon>
        <taxon>Pseudomonadati</taxon>
        <taxon>Bacteroidota</taxon>
        <taxon>Chitinophagia</taxon>
        <taxon>Chitinophagales</taxon>
        <taxon>Chitinophagaceae</taxon>
        <taxon>Niabella</taxon>
    </lineage>
</organism>
<dbReference type="EMBL" id="JAJNEC010000003">
    <property type="protein sequence ID" value="MCD2421465.1"/>
    <property type="molecule type" value="Genomic_DNA"/>
</dbReference>
<evidence type="ECO:0000313" key="6">
    <source>
        <dbReference type="EMBL" id="MCD2421465.1"/>
    </source>
</evidence>
<dbReference type="SUPFAM" id="SSF63829">
    <property type="entry name" value="Calcium-dependent phosphotriesterase"/>
    <property type="match status" value="1"/>
</dbReference>
<dbReference type="SMART" id="SM00388">
    <property type="entry name" value="HisKA"/>
    <property type="match status" value="1"/>
</dbReference>
<protein>
    <recommendedName>
        <fullName evidence="2">histidine kinase</fullName>
        <ecNumber evidence="2">2.7.13.3</ecNumber>
    </recommendedName>
</protein>
<keyword evidence="3" id="KW-0597">Phosphoprotein</keyword>
<dbReference type="SUPFAM" id="SSF47384">
    <property type="entry name" value="Homodimeric domain of signal transducing histidine kinase"/>
    <property type="match status" value="1"/>
</dbReference>
<keyword evidence="6" id="KW-0067">ATP-binding</keyword>
<keyword evidence="4" id="KW-1133">Transmembrane helix</keyword>
<dbReference type="EC" id="2.7.13.3" evidence="2"/>
<dbReference type="GO" id="GO:0005524">
    <property type="term" value="F:ATP binding"/>
    <property type="evidence" value="ECO:0007669"/>
    <property type="project" value="UniProtKB-KW"/>
</dbReference>
<dbReference type="Pfam" id="PF07494">
    <property type="entry name" value="Reg_prop"/>
    <property type="match status" value="4"/>
</dbReference>
<keyword evidence="7" id="KW-1185">Reference proteome</keyword>
<dbReference type="Gene3D" id="1.10.287.130">
    <property type="match status" value="1"/>
</dbReference>
<dbReference type="CDD" id="cd00082">
    <property type="entry name" value="HisKA"/>
    <property type="match status" value="1"/>
</dbReference>
<dbReference type="PANTHER" id="PTHR43547">
    <property type="entry name" value="TWO-COMPONENT HISTIDINE KINASE"/>
    <property type="match status" value="1"/>
</dbReference>
<comment type="catalytic activity">
    <reaction evidence="1">
        <text>ATP + protein L-histidine = ADP + protein N-phospho-L-histidine.</text>
        <dbReference type="EC" id="2.7.13.3"/>
    </reaction>
</comment>
<dbReference type="InterPro" id="IPR011047">
    <property type="entry name" value="Quinoprotein_ADH-like_sf"/>
</dbReference>
<keyword evidence="4" id="KW-0812">Transmembrane</keyword>
<dbReference type="InterPro" id="IPR004358">
    <property type="entry name" value="Sig_transdc_His_kin-like_C"/>
</dbReference>
<dbReference type="PANTHER" id="PTHR43547:SF2">
    <property type="entry name" value="HYBRID SIGNAL TRANSDUCTION HISTIDINE KINASE C"/>
    <property type="match status" value="1"/>
</dbReference>
<dbReference type="Gene3D" id="2.130.10.10">
    <property type="entry name" value="YVTN repeat-like/Quinoprotein amine dehydrogenase"/>
    <property type="match status" value="2"/>
</dbReference>
<dbReference type="InterPro" id="IPR011123">
    <property type="entry name" value="Y_Y_Y"/>
</dbReference>
<keyword evidence="6" id="KW-0547">Nucleotide-binding</keyword>
<dbReference type="SMART" id="SM00387">
    <property type="entry name" value="HATPase_c"/>
    <property type="match status" value="1"/>
</dbReference>
<dbReference type="PRINTS" id="PR00344">
    <property type="entry name" value="BCTRLSENSOR"/>
</dbReference>
<evidence type="ECO:0000256" key="4">
    <source>
        <dbReference type="SAM" id="Phobius"/>
    </source>
</evidence>
<feature type="transmembrane region" description="Helical" evidence="4">
    <location>
        <begin position="775"/>
        <end position="793"/>
    </location>
</feature>
<feature type="domain" description="Histidine kinase" evidence="5">
    <location>
        <begin position="826"/>
        <end position="1042"/>
    </location>
</feature>
<dbReference type="SUPFAM" id="SSF50998">
    <property type="entry name" value="Quinoprotein alcohol dehydrogenase-like"/>
    <property type="match status" value="1"/>
</dbReference>
<name>A0ABS8PKR6_9BACT</name>
<dbReference type="Pfam" id="PF07495">
    <property type="entry name" value="Y_Y_Y"/>
    <property type="match status" value="1"/>
</dbReference>
<evidence type="ECO:0000256" key="1">
    <source>
        <dbReference type="ARBA" id="ARBA00000085"/>
    </source>
</evidence>
<dbReference type="Proteomes" id="UP001199816">
    <property type="component" value="Unassembled WGS sequence"/>
</dbReference>
<reference evidence="6 7" key="1">
    <citation type="submission" date="2021-11" db="EMBL/GenBank/DDBJ databases">
        <title>Genomic of Niabella pedocola.</title>
        <authorList>
            <person name="Wu T."/>
        </authorList>
    </citation>
    <scope>NUCLEOTIDE SEQUENCE [LARGE SCALE GENOMIC DNA]</scope>
    <source>
        <strain evidence="6 7">JCM 31011</strain>
    </source>
</reference>
<dbReference type="InterPro" id="IPR036097">
    <property type="entry name" value="HisK_dim/P_sf"/>
</dbReference>
<dbReference type="PROSITE" id="PS50109">
    <property type="entry name" value="HIS_KIN"/>
    <property type="match status" value="1"/>
</dbReference>
<comment type="caution">
    <text evidence="6">The sequence shown here is derived from an EMBL/GenBank/DDBJ whole genome shotgun (WGS) entry which is preliminary data.</text>
</comment>
<evidence type="ECO:0000256" key="3">
    <source>
        <dbReference type="ARBA" id="ARBA00022553"/>
    </source>
</evidence>
<dbReference type="InterPro" id="IPR011110">
    <property type="entry name" value="Reg_prop"/>
</dbReference>
<dbReference type="Pfam" id="PF02518">
    <property type="entry name" value="HATPase_c"/>
    <property type="match status" value="1"/>
</dbReference>
<sequence>MHRVRIIGLLFFMMTAVCGRSQSIYFRHYEVENGLSHNSVIAALQDKKGFMWFGTPDGLNRFDGYAFKIYRSGGPRSLGSNAIFYLHEDKAGTLWVGTEKGIYFFDASGENFIKLPGSSGKTIRAIQDDGKGYLWFAEDSGLYRYHFATKQITETGKGIIKNSSSILCDRTGTIWVGYGEGRLARYQATTNRFEILPPIPGAGHNNSIEKIYEGNDGTLLIGTSREGLKRFDPVTESWSASRLTAFNGKKLFVRGILQTGDSEYWIATESGLFIYNSRYDTARHIQKIAQHPYALSDNAVYSLCRDAEGGIWAGTYFGGINYHPDATLHFEKDFPSPGKHRIAGNVIREITEDNSGNLWIGTEDKGLIKLNGRTGQFENFIEKQMKPAIASTNIHGLLANGRYLYIGTFEHGLYIMDREREQLLAHFETDGTGKGISSNYINIIYKTRAGHIIICTANGLFRYEAGTQRFLPFKGIPQQAFYSAIMEDRQQHLWLGTHHEGVFYINNRQQRVRLSVMAGGKDLLKESRILNLFEDQQQQLWICTENGLYCIDLFRKTFRLFNTSTGLPGNMVYAILEDEGHHIWASTSMGLVRIDGETGAIKVFKKTDGLVSEQFNHRSAYKDSSGMFYFGSVKGLIKFDPNQYKVNHHIPSIYFTKLQLFNKNVEPQTSGSPLRSSILNTGSIDLDYDQATLSFDFAALSYTSPDNLQYAYKLEGLDKNWNFIGAERRVHFNNLAPGKYILKVRSTNSSGLWVSNEKAIRLQIHPPFWKSRTAYTLYVVFTVFLLFSILKLLHRRQEEKQRRQMQLFALNKEKELNQAKVDFFTTVAHEIRTPLTLIKAPMDKLLKMAGKMPEAERELSVMNRNTERLLALTNQLLNFRRIESGNYELHFTTIHITALTEMIWERFSPAADKKGMDYQFHKTDAVISLYADEDACTKIISNLLDNAIKYGHRLVRCEVAAIATTDAGAVTITISNDGSTIPAAVRDKIFTPFFRSKEGSSQPGAGIGLSLARSLAELHKGTLEYREEQGLNTFILVLPAAARTDA</sequence>